<dbReference type="OrthoDB" id="9773203at2"/>
<evidence type="ECO:0000259" key="3">
    <source>
        <dbReference type="Pfam" id="PF02638"/>
    </source>
</evidence>
<evidence type="ECO:0000313" key="5">
    <source>
        <dbReference type="EMBL" id="PWK21951.1"/>
    </source>
</evidence>
<sequence>MIKKISFLLFVLLVSSCSIIQPIPQPKTEFRGAWVATVVNIDWPKNGADSIEKKKKDFLEILEFYDAMNFNAIIVQVRAAGDAFYASEYAPWSRFLTSKEGTPPPNDFDYLAWMINESHERGIEFHAWLNPYRATFDLKTEILSPTHDFNLHPEWMVKYGKKYYYNPGLPEVQKRMVDVMTELVSNYDIDAVHFDDYFYPYKIKDETLKDSTTYTAYALPHQSLDDWRRSNIDSLVMKVHKSIKQTKPWVQFGISPFGVWKNNSTDPRGSDTKAGQTTYEDLYADPLTWMEQGWIDYLVPQVYWSMDLPVASHSKIVDWWSKNSKNTNLYIGNGAYKVRNNSDKAWDNIKELPNQLKLARKTSAVQGNVFFSAKSLMNDNHDVVNLLKKKFYQSPALSPISPLAPKMEDSPIQFESMGIKNESYELNFVNSEDYRYAIVYRTGKKKKDFYPIKKLLIKTTIEQGKSVIIPKENLKGKKRIAVTFIDKYGHESIPMLLHLN</sequence>
<evidence type="ECO:0000313" key="6">
    <source>
        <dbReference type="Proteomes" id="UP000245667"/>
    </source>
</evidence>
<gene>
    <name evidence="4" type="ORF">HZY62_19340</name>
    <name evidence="5" type="ORF">LX92_03303</name>
</gene>
<keyword evidence="5" id="KW-0449">Lipoprotein</keyword>
<dbReference type="Pfam" id="PF02638">
    <property type="entry name" value="GHL10"/>
    <property type="match status" value="1"/>
</dbReference>
<dbReference type="Proteomes" id="UP000245667">
    <property type="component" value="Unassembled WGS sequence"/>
</dbReference>
<comment type="caution">
    <text evidence="5">The sequence shown here is derived from an EMBL/GenBank/DDBJ whole genome shotgun (WGS) entry which is preliminary data.</text>
</comment>
<organism evidence="5 6">
    <name type="scientific">Maribacter polysiphoniae</name>
    <dbReference type="NCBI Taxonomy" id="429344"/>
    <lineage>
        <taxon>Bacteria</taxon>
        <taxon>Pseudomonadati</taxon>
        <taxon>Bacteroidota</taxon>
        <taxon>Flavobacteriia</taxon>
        <taxon>Flavobacteriales</taxon>
        <taxon>Flavobacteriaceae</taxon>
        <taxon>Maribacter</taxon>
    </lineage>
</organism>
<evidence type="ECO:0000313" key="7">
    <source>
        <dbReference type="Proteomes" id="UP000651837"/>
    </source>
</evidence>
<feature type="signal peptide" evidence="2">
    <location>
        <begin position="1"/>
        <end position="20"/>
    </location>
</feature>
<proteinExistence type="predicted"/>
<accession>A0A316DV26</accession>
<evidence type="ECO:0000256" key="2">
    <source>
        <dbReference type="SAM" id="SignalP"/>
    </source>
</evidence>
<dbReference type="PROSITE" id="PS51257">
    <property type="entry name" value="PROKAR_LIPOPROTEIN"/>
    <property type="match status" value="1"/>
</dbReference>
<dbReference type="PANTHER" id="PTHR43405">
    <property type="entry name" value="GLYCOSYL HYDROLASE DIGH"/>
    <property type="match status" value="1"/>
</dbReference>
<keyword evidence="7" id="KW-1185">Reference proteome</keyword>
<reference evidence="4 7" key="2">
    <citation type="submission" date="2020-07" db="EMBL/GenBank/DDBJ databases">
        <title>The draft genome sequence of Maribacter polysiphoniae KCTC 22021.</title>
        <authorList>
            <person name="Mu L."/>
        </authorList>
    </citation>
    <scope>NUCLEOTIDE SEQUENCE [LARGE SCALE GENOMIC DNA]</scope>
    <source>
        <strain evidence="4 7">KCTC 22021</strain>
    </source>
</reference>
<dbReference type="InterPro" id="IPR017853">
    <property type="entry name" value="GH"/>
</dbReference>
<reference evidence="5 6" key="1">
    <citation type="submission" date="2018-05" db="EMBL/GenBank/DDBJ databases">
        <title>Genomic Encyclopedia of Archaeal and Bacterial Type Strains, Phase II (KMG-II): from individual species to whole genera.</title>
        <authorList>
            <person name="Goeker M."/>
        </authorList>
    </citation>
    <scope>NUCLEOTIDE SEQUENCE [LARGE SCALE GENOMIC DNA]</scope>
    <source>
        <strain evidence="5 6">DSM 23514</strain>
    </source>
</reference>
<protein>
    <submittedName>
        <fullName evidence="4">Family 10 glycosylhydrolase</fullName>
    </submittedName>
    <submittedName>
        <fullName evidence="5">Uncharacterized lipoprotein YddW (UPF0748 family)</fullName>
    </submittedName>
</protein>
<dbReference type="EMBL" id="JACWLN010000013">
    <property type="protein sequence ID" value="MBD1262760.1"/>
    <property type="molecule type" value="Genomic_DNA"/>
</dbReference>
<dbReference type="AlphaFoldDB" id="A0A316DV26"/>
<dbReference type="RefSeq" id="WP_109652973.1">
    <property type="nucleotide sequence ID" value="NZ_JACWLN010000013.1"/>
</dbReference>
<evidence type="ECO:0000256" key="1">
    <source>
        <dbReference type="ARBA" id="ARBA00022729"/>
    </source>
</evidence>
<dbReference type="Proteomes" id="UP000651837">
    <property type="component" value="Unassembled WGS sequence"/>
</dbReference>
<dbReference type="Gene3D" id="3.20.20.80">
    <property type="entry name" value="Glycosidases"/>
    <property type="match status" value="1"/>
</dbReference>
<dbReference type="InterPro" id="IPR052177">
    <property type="entry name" value="Divisome_Glycosyl_Hydrolase"/>
</dbReference>
<dbReference type="PANTHER" id="PTHR43405:SF1">
    <property type="entry name" value="GLYCOSYL HYDROLASE DIGH"/>
    <property type="match status" value="1"/>
</dbReference>
<dbReference type="EMBL" id="QGGQ01000009">
    <property type="protein sequence ID" value="PWK21951.1"/>
    <property type="molecule type" value="Genomic_DNA"/>
</dbReference>
<name>A0A316DV26_9FLAO</name>
<feature type="chain" id="PRO_5016425162" evidence="2">
    <location>
        <begin position="21"/>
        <end position="500"/>
    </location>
</feature>
<evidence type="ECO:0000313" key="4">
    <source>
        <dbReference type="EMBL" id="MBD1262760.1"/>
    </source>
</evidence>
<dbReference type="SUPFAM" id="SSF51445">
    <property type="entry name" value="(Trans)glycosidases"/>
    <property type="match status" value="1"/>
</dbReference>
<keyword evidence="1 2" id="KW-0732">Signal</keyword>
<dbReference type="InterPro" id="IPR003790">
    <property type="entry name" value="GHL10"/>
</dbReference>
<feature type="domain" description="Glycosyl hydrolase-like 10" evidence="3">
    <location>
        <begin position="29"/>
        <end position="346"/>
    </location>
</feature>